<accession>A0A0N4ZQN8</accession>
<dbReference type="WBParaSite" id="PTRK_0001083000.1">
    <property type="protein sequence ID" value="PTRK_0001083000.1"/>
    <property type="gene ID" value="PTRK_0001083000"/>
</dbReference>
<evidence type="ECO:0000313" key="3">
    <source>
        <dbReference type="WBParaSite" id="PTRK_0001083000.1"/>
    </source>
</evidence>
<dbReference type="AlphaFoldDB" id="A0A0N4ZQN8"/>
<sequence>MNKQNNSKLNEVESSKNTEPLIESTTSTPKNSSNRKRLSDEVNKGVQKRIKKMLSSENDDKCEEPGPLINTMQINEENCVENDETSTCHNLSDKVITRAQSKLLEAQKNISGPSNYQPENQHISLKKLLEKDETSNFSNTELGKILSSDNNYISYSTKNKVCLSLLKDQIVTIYHFE</sequence>
<protein>
    <submittedName>
        <fullName evidence="3">Uncharacterized protein</fullName>
    </submittedName>
</protein>
<keyword evidence="2" id="KW-1185">Reference proteome</keyword>
<feature type="compositionally biased region" description="Polar residues" evidence="1">
    <location>
        <begin position="17"/>
        <end position="32"/>
    </location>
</feature>
<proteinExistence type="predicted"/>
<evidence type="ECO:0000313" key="2">
    <source>
        <dbReference type="Proteomes" id="UP000038045"/>
    </source>
</evidence>
<reference evidence="3" key="1">
    <citation type="submission" date="2017-02" db="UniProtKB">
        <authorList>
            <consortium name="WormBaseParasite"/>
        </authorList>
    </citation>
    <scope>IDENTIFICATION</scope>
</reference>
<feature type="region of interest" description="Disordered" evidence="1">
    <location>
        <begin position="1"/>
        <end position="47"/>
    </location>
</feature>
<name>A0A0N4ZQN8_PARTI</name>
<organism evidence="2 3">
    <name type="scientific">Parastrongyloides trichosuri</name>
    <name type="common">Possum-specific nematode worm</name>
    <dbReference type="NCBI Taxonomy" id="131310"/>
    <lineage>
        <taxon>Eukaryota</taxon>
        <taxon>Metazoa</taxon>
        <taxon>Ecdysozoa</taxon>
        <taxon>Nematoda</taxon>
        <taxon>Chromadorea</taxon>
        <taxon>Rhabditida</taxon>
        <taxon>Tylenchina</taxon>
        <taxon>Panagrolaimomorpha</taxon>
        <taxon>Strongyloidoidea</taxon>
        <taxon>Strongyloididae</taxon>
        <taxon>Parastrongyloides</taxon>
    </lineage>
</organism>
<evidence type="ECO:0000256" key="1">
    <source>
        <dbReference type="SAM" id="MobiDB-lite"/>
    </source>
</evidence>
<dbReference type="Proteomes" id="UP000038045">
    <property type="component" value="Unplaced"/>
</dbReference>